<feature type="transmembrane region" description="Helical" evidence="1">
    <location>
        <begin position="80"/>
        <end position="101"/>
    </location>
</feature>
<dbReference type="Pfam" id="PF19865">
    <property type="entry name" value="DUF6338"/>
    <property type="match status" value="1"/>
</dbReference>
<accession>A0A8A4ZBI4</accession>
<protein>
    <submittedName>
        <fullName evidence="2">Uncharacterized protein</fullName>
    </submittedName>
</protein>
<sequence length="222" mass="24669">MPETWVQVAIVLTVVMPGFVYQVSRRRVGGPDPDEREFGVRVLRAIAASAVFAGLYAVILGPKVVSYARDPSEALVDVQLIGVGFLVTVVAIPWLTARVVFYVRTARWFVAAADWTLDRLRLRRPWNPTPSAWDFAFEKAKPGWVRVRLSDGSWVGGWFADHSFASSFPEPQELYLEVGYVMDTDGKFTDDISAPAGMIIRCQEAVVVDFIPADTDNGEEEA</sequence>
<feature type="transmembrane region" description="Helical" evidence="1">
    <location>
        <begin position="42"/>
        <end position="60"/>
    </location>
</feature>
<keyword evidence="3" id="KW-1185">Reference proteome</keyword>
<keyword evidence="1" id="KW-0812">Transmembrane</keyword>
<organism evidence="2 3">
    <name type="scientific">Pengzhenrongella sicca</name>
    <dbReference type="NCBI Taxonomy" id="2819238"/>
    <lineage>
        <taxon>Bacteria</taxon>
        <taxon>Bacillati</taxon>
        <taxon>Actinomycetota</taxon>
        <taxon>Actinomycetes</taxon>
        <taxon>Micrococcales</taxon>
        <taxon>Pengzhenrongella</taxon>
    </lineage>
</organism>
<feature type="transmembrane region" description="Helical" evidence="1">
    <location>
        <begin position="6"/>
        <end position="21"/>
    </location>
</feature>
<dbReference type="KEGG" id="psic:J4E96_19105"/>
<dbReference type="AlphaFoldDB" id="A0A8A4ZBI4"/>
<keyword evidence="1" id="KW-1133">Transmembrane helix</keyword>
<name>A0A8A4ZBI4_9MICO</name>
<dbReference type="EMBL" id="CP071868">
    <property type="protein sequence ID" value="QTE29350.1"/>
    <property type="molecule type" value="Genomic_DNA"/>
</dbReference>
<evidence type="ECO:0000256" key="1">
    <source>
        <dbReference type="SAM" id="Phobius"/>
    </source>
</evidence>
<dbReference type="Proteomes" id="UP000663937">
    <property type="component" value="Chromosome"/>
</dbReference>
<gene>
    <name evidence="2" type="ORF">J4E96_19105</name>
</gene>
<proteinExistence type="predicted"/>
<evidence type="ECO:0000313" key="3">
    <source>
        <dbReference type="Proteomes" id="UP000663937"/>
    </source>
</evidence>
<dbReference type="RefSeq" id="WP_227423626.1">
    <property type="nucleotide sequence ID" value="NZ_CP071868.1"/>
</dbReference>
<evidence type="ECO:0000313" key="2">
    <source>
        <dbReference type="EMBL" id="QTE29350.1"/>
    </source>
</evidence>
<dbReference type="InterPro" id="IPR045919">
    <property type="entry name" value="DUF6338"/>
</dbReference>
<keyword evidence="1" id="KW-0472">Membrane</keyword>
<reference evidence="2" key="1">
    <citation type="submission" date="2021-03" db="EMBL/GenBank/DDBJ databases">
        <title>Pengzhenrongella sicca gen. nov., sp. nov., a new member of suborder Micrococcineae isolated from High-Arctic tundra soil.</title>
        <authorList>
            <person name="Peng F."/>
        </authorList>
    </citation>
    <scope>NUCLEOTIDE SEQUENCE</scope>
    <source>
        <strain evidence="2">LRZ-2</strain>
    </source>
</reference>